<evidence type="ECO:0000313" key="2">
    <source>
        <dbReference type="EMBL" id="GAI78430.1"/>
    </source>
</evidence>
<dbReference type="SUPFAM" id="SSF51735">
    <property type="entry name" value="NAD(P)-binding Rossmann-fold domains"/>
    <property type="match status" value="1"/>
</dbReference>
<proteinExistence type="predicted"/>
<name>X1SSU4_9ZZZZ</name>
<dbReference type="PANTHER" id="PTHR43238">
    <property type="entry name" value="GDP-L-FUCOSE SYNTHASE"/>
    <property type="match status" value="1"/>
</dbReference>
<gene>
    <name evidence="2" type="ORF">S12H4_25928</name>
</gene>
<dbReference type="AlphaFoldDB" id="X1SSU4"/>
<dbReference type="GO" id="GO:0050577">
    <property type="term" value="F:GDP-L-fucose synthase activity"/>
    <property type="evidence" value="ECO:0007669"/>
    <property type="project" value="TreeGrafter"/>
</dbReference>
<feature type="domain" description="NAD-dependent epimerase/dehydratase" evidence="1">
    <location>
        <begin position="9"/>
        <end position="104"/>
    </location>
</feature>
<accession>X1SSU4</accession>
<dbReference type="InterPro" id="IPR036291">
    <property type="entry name" value="NAD(P)-bd_dom_sf"/>
</dbReference>
<comment type="caution">
    <text evidence="2">The sequence shown here is derived from an EMBL/GenBank/DDBJ whole genome shotgun (WGS) entry which is preliminary data.</text>
</comment>
<dbReference type="InterPro" id="IPR001509">
    <property type="entry name" value="Epimerase_deHydtase"/>
</dbReference>
<dbReference type="Gene3D" id="3.40.50.720">
    <property type="entry name" value="NAD(P)-binding Rossmann-like Domain"/>
    <property type="match status" value="1"/>
</dbReference>
<protein>
    <recommendedName>
        <fullName evidence="1">NAD-dependent epimerase/dehydratase domain-containing protein</fullName>
    </recommendedName>
</protein>
<dbReference type="Pfam" id="PF01370">
    <property type="entry name" value="Epimerase"/>
    <property type="match status" value="1"/>
</dbReference>
<feature type="non-terminal residue" evidence="2">
    <location>
        <position position="117"/>
    </location>
</feature>
<organism evidence="2">
    <name type="scientific">marine sediment metagenome</name>
    <dbReference type="NCBI Taxonomy" id="412755"/>
    <lineage>
        <taxon>unclassified sequences</taxon>
        <taxon>metagenomes</taxon>
        <taxon>ecological metagenomes</taxon>
    </lineage>
</organism>
<reference evidence="2" key="1">
    <citation type="journal article" date="2014" name="Front. Microbiol.">
        <title>High frequency of phylogenetically diverse reductive dehalogenase-homologous genes in deep subseafloor sedimentary metagenomes.</title>
        <authorList>
            <person name="Kawai M."/>
            <person name="Futagami T."/>
            <person name="Toyoda A."/>
            <person name="Takaki Y."/>
            <person name="Nishi S."/>
            <person name="Hori S."/>
            <person name="Arai W."/>
            <person name="Tsubouchi T."/>
            <person name="Morono Y."/>
            <person name="Uchiyama I."/>
            <person name="Ito T."/>
            <person name="Fujiyama A."/>
            <person name="Inagaki F."/>
            <person name="Takami H."/>
        </authorList>
    </citation>
    <scope>NUCLEOTIDE SEQUENCE</scope>
    <source>
        <strain evidence="2">Expedition CK06-06</strain>
    </source>
</reference>
<evidence type="ECO:0000259" key="1">
    <source>
        <dbReference type="Pfam" id="PF01370"/>
    </source>
</evidence>
<sequence length="117" mass="13274">MGFWEDKKILVSGGAGFLGSHVVEELRRRKVKNIVVPRSRNCDLRERKNCARITQNKDIVIHLAGKVGGIGLNQRIPGELFFDNLIMGTQLMEEARLARVQNLLPWEPSVVIPNFPR</sequence>
<dbReference type="PANTHER" id="PTHR43238:SF1">
    <property type="entry name" value="GDP-L-FUCOSE SYNTHASE"/>
    <property type="match status" value="1"/>
</dbReference>
<dbReference type="EMBL" id="BARW01014659">
    <property type="protein sequence ID" value="GAI78430.1"/>
    <property type="molecule type" value="Genomic_DNA"/>
</dbReference>